<dbReference type="AlphaFoldDB" id="A0A9Q0N9B2"/>
<evidence type="ECO:0000313" key="1">
    <source>
        <dbReference type="EMBL" id="KAJ6645381.1"/>
    </source>
</evidence>
<comment type="caution">
    <text evidence="1">The sequence shown here is derived from an EMBL/GenBank/DDBJ whole genome shotgun (WGS) entry which is preliminary data.</text>
</comment>
<accession>A0A9Q0N9B2</accession>
<name>A0A9Q0N9B2_9DIPT</name>
<gene>
    <name evidence="1" type="ORF">Bhyg_00587</name>
</gene>
<dbReference type="Proteomes" id="UP001151699">
    <property type="component" value="Chromosome A"/>
</dbReference>
<proteinExistence type="predicted"/>
<evidence type="ECO:0000313" key="2">
    <source>
        <dbReference type="Proteomes" id="UP001151699"/>
    </source>
</evidence>
<dbReference type="EMBL" id="WJQU01000001">
    <property type="protein sequence ID" value="KAJ6645381.1"/>
    <property type="molecule type" value="Genomic_DNA"/>
</dbReference>
<keyword evidence="2" id="KW-1185">Reference proteome</keyword>
<protein>
    <submittedName>
        <fullName evidence="1">Uncharacterized protein</fullName>
    </submittedName>
</protein>
<organism evidence="1 2">
    <name type="scientific">Pseudolycoriella hygida</name>
    <dbReference type="NCBI Taxonomy" id="35572"/>
    <lineage>
        <taxon>Eukaryota</taxon>
        <taxon>Metazoa</taxon>
        <taxon>Ecdysozoa</taxon>
        <taxon>Arthropoda</taxon>
        <taxon>Hexapoda</taxon>
        <taxon>Insecta</taxon>
        <taxon>Pterygota</taxon>
        <taxon>Neoptera</taxon>
        <taxon>Endopterygota</taxon>
        <taxon>Diptera</taxon>
        <taxon>Nematocera</taxon>
        <taxon>Sciaroidea</taxon>
        <taxon>Sciaridae</taxon>
        <taxon>Pseudolycoriella</taxon>
    </lineage>
</organism>
<sequence length="191" mass="22016">MKPLKYEYETECIQLSSANVKINIVDFYPLNYGHSWLQGFEVVSGPLWDARPSARNAFQGAKSNIVNASPFKRHKHLKCKLLIRGEPSAEPIPIRLTAAEGNIGDGYRLKSFSLSRPAQRRFIKSRRREHSKEQLITPRRALLNRLYNKEISNTIKNLEVQPINATVLDLNIAISFRLQNQHKNQQQLVKR</sequence>
<reference evidence="1" key="1">
    <citation type="submission" date="2022-07" db="EMBL/GenBank/DDBJ databases">
        <authorList>
            <person name="Trinca V."/>
            <person name="Uliana J.V.C."/>
            <person name="Torres T.T."/>
            <person name="Ward R.J."/>
            <person name="Monesi N."/>
        </authorList>
    </citation>
    <scope>NUCLEOTIDE SEQUENCE</scope>
    <source>
        <strain evidence="1">HSMRA1968</strain>
        <tissue evidence="1">Whole embryos</tissue>
    </source>
</reference>